<dbReference type="AlphaFoldDB" id="A0AAW0DAY7"/>
<gene>
    <name evidence="3" type="ORF">VNI00_006653</name>
</gene>
<dbReference type="SUPFAM" id="SSF52047">
    <property type="entry name" value="RNI-like"/>
    <property type="match status" value="1"/>
</dbReference>
<feature type="coiled-coil region" evidence="1">
    <location>
        <begin position="41"/>
        <end position="82"/>
    </location>
</feature>
<dbReference type="SUPFAM" id="SSF81383">
    <property type="entry name" value="F-box domain"/>
    <property type="match status" value="1"/>
</dbReference>
<dbReference type="InterPro" id="IPR001810">
    <property type="entry name" value="F-box_dom"/>
</dbReference>
<dbReference type="InterPro" id="IPR036047">
    <property type="entry name" value="F-box-like_dom_sf"/>
</dbReference>
<sequence>MSPPIFTFKSPDTLRNLDLKELFRARSTISTRDRQTIKQYLKDVEDDVRRCETEEKNLLAAMKMLESRRKGLEKSMELYRSLLSPIHKLPPEILSNIFKECCEYNELNYDLSRPEAMSLSMVCGRWRDIVLSTPALWSNLRLEAASLKIKEEQRPAGEAETPLAEMVNLFMERSKKMPLTLEIIQCDLSYPVEPIFAAFDVLVRNMDRWLDVTFWSHRLCERLPARRHLPILKNLDVSWSVDIKPDTFSNCPALTSVECCPVLHCDLLLPWGRVKVLTLSNSNAEDSLSILSKCHELERLELDSIGDESDELQGVGSISLPRLHSLSLRSFYEPRTMFVFHSAKLPSLSTLIFSGYTNGSRGWASPRVIPSIEAFLLRSQCTITSLTVEVQEIDDHQTLALLRLLPTLETLVLRETRNNHRIFTSHFLKWFTVEDGTLSSSPAFLPRLSDLTLTVLDKWLDAEALSSAIVSRWKPAPECHVESLRSVDLTVDVFGHTANWRQLRWLENLRATGLRFTLSLYP</sequence>
<feature type="domain" description="F-box" evidence="2">
    <location>
        <begin position="83"/>
        <end position="140"/>
    </location>
</feature>
<dbReference type="EMBL" id="JAYKXP010000020">
    <property type="protein sequence ID" value="KAK7047422.1"/>
    <property type="molecule type" value="Genomic_DNA"/>
</dbReference>
<dbReference type="Gene3D" id="3.80.10.10">
    <property type="entry name" value="Ribonuclease Inhibitor"/>
    <property type="match status" value="1"/>
</dbReference>
<keyword evidence="4" id="KW-1185">Reference proteome</keyword>
<protein>
    <recommendedName>
        <fullName evidence="2">F-box domain-containing protein</fullName>
    </recommendedName>
</protein>
<keyword evidence="1" id="KW-0175">Coiled coil</keyword>
<proteinExistence type="predicted"/>
<name>A0AAW0DAY7_9AGAR</name>
<reference evidence="3 4" key="1">
    <citation type="submission" date="2024-01" db="EMBL/GenBank/DDBJ databases">
        <title>A draft genome for a cacao thread blight-causing isolate of Paramarasmius palmivorus.</title>
        <authorList>
            <person name="Baruah I.K."/>
            <person name="Bukari Y."/>
            <person name="Amoako-Attah I."/>
            <person name="Meinhardt L.W."/>
            <person name="Bailey B.A."/>
            <person name="Cohen S.P."/>
        </authorList>
    </citation>
    <scope>NUCLEOTIDE SEQUENCE [LARGE SCALE GENOMIC DNA]</scope>
    <source>
        <strain evidence="3 4">GH-12</strain>
    </source>
</reference>
<comment type="caution">
    <text evidence="3">The sequence shown here is derived from an EMBL/GenBank/DDBJ whole genome shotgun (WGS) entry which is preliminary data.</text>
</comment>
<evidence type="ECO:0000313" key="3">
    <source>
        <dbReference type="EMBL" id="KAK7047422.1"/>
    </source>
</evidence>
<organism evidence="3 4">
    <name type="scientific">Paramarasmius palmivorus</name>
    <dbReference type="NCBI Taxonomy" id="297713"/>
    <lineage>
        <taxon>Eukaryota</taxon>
        <taxon>Fungi</taxon>
        <taxon>Dikarya</taxon>
        <taxon>Basidiomycota</taxon>
        <taxon>Agaricomycotina</taxon>
        <taxon>Agaricomycetes</taxon>
        <taxon>Agaricomycetidae</taxon>
        <taxon>Agaricales</taxon>
        <taxon>Marasmiineae</taxon>
        <taxon>Marasmiaceae</taxon>
        <taxon>Paramarasmius</taxon>
    </lineage>
</organism>
<dbReference type="Pfam" id="PF12937">
    <property type="entry name" value="F-box-like"/>
    <property type="match status" value="1"/>
</dbReference>
<evidence type="ECO:0000313" key="4">
    <source>
        <dbReference type="Proteomes" id="UP001383192"/>
    </source>
</evidence>
<dbReference type="Proteomes" id="UP001383192">
    <property type="component" value="Unassembled WGS sequence"/>
</dbReference>
<evidence type="ECO:0000259" key="2">
    <source>
        <dbReference type="PROSITE" id="PS50181"/>
    </source>
</evidence>
<dbReference type="Gene3D" id="1.20.1280.50">
    <property type="match status" value="1"/>
</dbReference>
<accession>A0AAW0DAY7</accession>
<dbReference type="InterPro" id="IPR032675">
    <property type="entry name" value="LRR_dom_sf"/>
</dbReference>
<evidence type="ECO:0000256" key="1">
    <source>
        <dbReference type="SAM" id="Coils"/>
    </source>
</evidence>
<dbReference type="PROSITE" id="PS50181">
    <property type="entry name" value="FBOX"/>
    <property type="match status" value="1"/>
</dbReference>